<organism evidence="3 4">
    <name type="scientific">Heracleum sosnowskyi</name>
    <dbReference type="NCBI Taxonomy" id="360622"/>
    <lineage>
        <taxon>Eukaryota</taxon>
        <taxon>Viridiplantae</taxon>
        <taxon>Streptophyta</taxon>
        <taxon>Embryophyta</taxon>
        <taxon>Tracheophyta</taxon>
        <taxon>Spermatophyta</taxon>
        <taxon>Magnoliopsida</taxon>
        <taxon>eudicotyledons</taxon>
        <taxon>Gunneridae</taxon>
        <taxon>Pentapetalae</taxon>
        <taxon>asterids</taxon>
        <taxon>campanulids</taxon>
        <taxon>Apiales</taxon>
        <taxon>Apiaceae</taxon>
        <taxon>Apioideae</taxon>
        <taxon>apioid superclade</taxon>
        <taxon>Tordylieae</taxon>
        <taxon>Tordyliinae</taxon>
        <taxon>Heracleum</taxon>
    </lineage>
</organism>
<reference evidence="3" key="1">
    <citation type="submission" date="2023-02" db="EMBL/GenBank/DDBJ databases">
        <title>Genome of toxic invasive species Heracleum sosnowskyi carries increased number of genes despite the absence of recent whole-genome duplications.</title>
        <authorList>
            <person name="Schelkunov M."/>
            <person name="Shtratnikova V."/>
            <person name="Makarenko M."/>
            <person name="Klepikova A."/>
            <person name="Omelchenko D."/>
            <person name="Novikova G."/>
            <person name="Obukhova E."/>
            <person name="Bogdanov V."/>
            <person name="Penin A."/>
            <person name="Logacheva M."/>
        </authorList>
    </citation>
    <scope>NUCLEOTIDE SEQUENCE</scope>
    <source>
        <strain evidence="3">Hsosn_3</strain>
        <tissue evidence="3">Leaf</tissue>
    </source>
</reference>
<dbReference type="EMBL" id="JAUIZM010000001">
    <property type="protein sequence ID" value="KAK1402908.1"/>
    <property type="molecule type" value="Genomic_DNA"/>
</dbReference>
<dbReference type="Pfam" id="PF03004">
    <property type="entry name" value="Transposase_24"/>
    <property type="match status" value="1"/>
</dbReference>
<reference evidence="3" key="2">
    <citation type="submission" date="2023-05" db="EMBL/GenBank/DDBJ databases">
        <authorList>
            <person name="Schelkunov M.I."/>
        </authorList>
    </citation>
    <scope>NUCLEOTIDE SEQUENCE</scope>
    <source>
        <strain evidence="3">Hsosn_3</strain>
        <tissue evidence="3">Leaf</tissue>
    </source>
</reference>
<gene>
    <name evidence="3" type="ORF">POM88_002513</name>
</gene>
<proteinExistence type="predicted"/>
<dbReference type="InterPro" id="IPR004252">
    <property type="entry name" value="Probable_transposase_24"/>
</dbReference>
<evidence type="ECO:0008006" key="5">
    <source>
        <dbReference type="Google" id="ProtNLM"/>
    </source>
</evidence>
<accession>A0AAD8JFN2</accession>
<feature type="region of interest" description="Disordered" evidence="1">
    <location>
        <begin position="101"/>
        <end position="120"/>
    </location>
</feature>
<comment type="caution">
    <text evidence="3">The sequence shown here is derived from an EMBL/GenBank/DDBJ whole genome shotgun (WGS) entry which is preliminary data.</text>
</comment>
<keyword evidence="4" id="KW-1185">Reference proteome</keyword>
<evidence type="ECO:0000313" key="3">
    <source>
        <dbReference type="EMBL" id="KAK1402908.1"/>
    </source>
</evidence>
<feature type="chain" id="PRO_5042234466" description="Transposase" evidence="2">
    <location>
        <begin position="22"/>
        <end position="209"/>
    </location>
</feature>
<name>A0AAD8JFN2_9APIA</name>
<dbReference type="AlphaFoldDB" id="A0AAD8JFN2"/>
<feature type="signal peptide" evidence="2">
    <location>
        <begin position="1"/>
        <end position="21"/>
    </location>
</feature>
<sequence length="209" mass="23377">MTWFTLGISLISLTTFHDRLSNGVANFTGDYAHVLEIDRKSPRFWNKCINEFLERADMKIAGASGTTYADHKPLYMKPGVWSKLAQYWVSGEFNKKSAAGKKARQAVKVPHTSGARSFDRRRRDYMEAHHGKLDELAVYRECHTLKDEERKGEWITEDAQKIIGKAPSAENDGSDDGLGNGESTDSDDDRDMSALSYDVVSQGGPVIRG</sequence>
<evidence type="ECO:0000256" key="1">
    <source>
        <dbReference type="SAM" id="MobiDB-lite"/>
    </source>
</evidence>
<evidence type="ECO:0000256" key="2">
    <source>
        <dbReference type="SAM" id="SignalP"/>
    </source>
</evidence>
<dbReference type="Proteomes" id="UP001237642">
    <property type="component" value="Unassembled WGS sequence"/>
</dbReference>
<keyword evidence="2" id="KW-0732">Signal</keyword>
<feature type="region of interest" description="Disordered" evidence="1">
    <location>
        <begin position="164"/>
        <end position="209"/>
    </location>
</feature>
<evidence type="ECO:0000313" key="4">
    <source>
        <dbReference type="Proteomes" id="UP001237642"/>
    </source>
</evidence>
<protein>
    <recommendedName>
        <fullName evidence="5">Transposase</fullName>
    </recommendedName>
</protein>